<dbReference type="STRING" id="697329.Rumal_2086"/>
<dbReference type="PANTHER" id="PTHR40590">
    <property type="entry name" value="CYTOPLASMIC PROTEIN-RELATED"/>
    <property type="match status" value="1"/>
</dbReference>
<evidence type="ECO:0000313" key="2">
    <source>
        <dbReference type="EMBL" id="ADU22577.1"/>
    </source>
</evidence>
<feature type="chain" id="PRO_5039353595" evidence="1">
    <location>
        <begin position="26"/>
        <end position="354"/>
    </location>
</feature>
<dbReference type="KEGG" id="ral:Rumal_2086"/>
<feature type="signal peptide" evidence="1">
    <location>
        <begin position="1"/>
        <end position="25"/>
    </location>
</feature>
<dbReference type="EMBL" id="CP002403">
    <property type="protein sequence ID" value="ADU22577.1"/>
    <property type="molecule type" value="Genomic_DNA"/>
</dbReference>
<proteinExistence type="predicted"/>
<dbReference type="Pfam" id="PF01963">
    <property type="entry name" value="TraB_PrgY_gumN"/>
    <property type="match status" value="1"/>
</dbReference>
<keyword evidence="1" id="KW-0732">Signal</keyword>
<dbReference type="eggNOG" id="COG3735">
    <property type="taxonomic scope" value="Bacteria"/>
</dbReference>
<organism evidence="2 3">
    <name type="scientific">Ruminococcus albus (strain ATCC 27210 / DSM 20455 / JCM 14654 / NCDO 2250 / 7)</name>
    <dbReference type="NCBI Taxonomy" id="697329"/>
    <lineage>
        <taxon>Bacteria</taxon>
        <taxon>Bacillati</taxon>
        <taxon>Bacillota</taxon>
        <taxon>Clostridia</taxon>
        <taxon>Eubacteriales</taxon>
        <taxon>Oscillospiraceae</taxon>
        <taxon>Ruminococcus</taxon>
    </lineage>
</organism>
<gene>
    <name evidence="2" type="ordered locus">Rumal_2086</name>
</gene>
<evidence type="ECO:0000313" key="3">
    <source>
        <dbReference type="Proteomes" id="UP000006919"/>
    </source>
</evidence>
<dbReference type="Proteomes" id="UP000006919">
    <property type="component" value="Chromosome"/>
</dbReference>
<dbReference type="InterPro" id="IPR002816">
    <property type="entry name" value="TraB/PrgY/GumN_fam"/>
</dbReference>
<name>E6UBF7_RUMA7</name>
<dbReference type="HOGENOM" id="CLU_057525_0_1_9"/>
<dbReference type="AlphaFoldDB" id="E6UBF7"/>
<dbReference type="PROSITE" id="PS51257">
    <property type="entry name" value="PROKAR_LIPOPROTEIN"/>
    <property type="match status" value="1"/>
</dbReference>
<accession>E6UBF7</accession>
<dbReference type="InterPro" id="IPR047111">
    <property type="entry name" value="YbaP-like"/>
</dbReference>
<dbReference type="PANTHER" id="PTHR40590:SF1">
    <property type="entry name" value="CYTOPLASMIC PROTEIN"/>
    <property type="match status" value="1"/>
</dbReference>
<reference evidence="2 3" key="1">
    <citation type="journal article" date="2011" name="J. Bacteriol.">
        <title>Complete genome of the cellulolytic ruminal bacterium Ruminococcus albus 7.</title>
        <authorList>
            <person name="Suen G."/>
            <person name="Stevenson D.M."/>
            <person name="Bruce D.C."/>
            <person name="Chertkov O."/>
            <person name="Copeland A."/>
            <person name="Cheng J.F."/>
            <person name="Detter C."/>
            <person name="Detter J.C."/>
            <person name="Goodwin L.A."/>
            <person name="Han C.S."/>
            <person name="Hauser L.J."/>
            <person name="Ivanova N.N."/>
            <person name="Kyrpides N.C."/>
            <person name="Land M.L."/>
            <person name="Lapidus A."/>
            <person name="Lucas S."/>
            <person name="Ovchinnikova G."/>
            <person name="Pitluck S."/>
            <person name="Tapia R."/>
            <person name="Woyke T."/>
            <person name="Boyum J."/>
            <person name="Mead D."/>
            <person name="Weimer P.J."/>
        </authorList>
    </citation>
    <scope>NUCLEOTIDE SEQUENCE [LARGE SCALE GENOMIC DNA]</scope>
    <source>
        <strain evidence="3">ATCC 27210 / DSM 20455 / JCM 14654 / NCDO 2250 / 7</strain>
    </source>
</reference>
<evidence type="ECO:0000256" key="1">
    <source>
        <dbReference type="SAM" id="SignalP"/>
    </source>
</evidence>
<dbReference type="RefSeq" id="WP_013498734.1">
    <property type="nucleotide sequence ID" value="NC_014833.1"/>
</dbReference>
<dbReference type="OrthoDB" id="357294at2"/>
<dbReference type="CDD" id="cd14789">
    <property type="entry name" value="Tiki"/>
    <property type="match status" value="1"/>
</dbReference>
<sequence length="354" mass="39642">MNLAKKRILPVICAAIVIVSTVMFTSCGNKKNNDTSSKKNDISSAEKITLTTENNISPDIVDDLDTTGESDITPSMWTVTGKNGAVVTLMGSMHALKESDYPMPKELHDAYDSADILAVEADITEAGSLTFQSAMLAGMYYDDVKDELSKHLSQKAYEALDKYLDLYSLDITAYTKMRPWAVYSVVENLPLQRSDLSGDLGLDKYLLIKAHDDEKEIYEVEGMEYQFDMFTQLSDDSYSFQFEALANRTIESDIESLDKLHEAWATGDIDHIEELANEEIETDDKYAEAVSEYEKKIYIDRNQGMKEAAENFLNGDKNVLFVVGAAHYAGDNGIISLLEKDGYTVEPVKYVKDY</sequence>
<protein>
    <submittedName>
        <fullName evidence="2">GumN family protein</fullName>
    </submittedName>
</protein>